<evidence type="ECO:0000256" key="1">
    <source>
        <dbReference type="ARBA" id="ARBA00038048"/>
    </source>
</evidence>
<sequence>MARKYDAVIFGASGFTGVQVCRQAQRLRPFASWAAAGRSAGRLREAVAQLDASAAKPDIIVADVESHDSLVAMAQQARLVVNVTGPFRFLGEGVVRACIEAGTDYVDICGEPEFMERTLLRYQEAAVAAGVIVCHACAFDSIPADLGVIHSALLYRRAGGTCTGVEAFHSIEAPLGYTGHATTFEAAVHGVAAAPALARVRRSATTKGMVTGPSHLGLQRSPPSFLRPPRYALPFMGSDASVVRSSRRLLANVLKDPAASELRPQFGIYFTLASAASLAKVKSGLSLYRGNVLAFGALCQALASCSLGRWLLVRCPRLFTCGAFSSRGPTEEQMANNSVTTTFFSQGEVGGVSCSAVLEVGCDDPGYVGTGMMVCGVAATLLAERWALDVEGGVFTPGALFYKSGLVGRLKKHGLRFEVVRSNIPS</sequence>
<dbReference type="PANTHER" id="PTHR12286">
    <property type="entry name" value="SACCHAROPINE DEHYDROGENASE-LIKE OXIDOREDUCTASE"/>
    <property type="match status" value="1"/>
</dbReference>
<dbReference type="Gene3D" id="3.40.50.720">
    <property type="entry name" value="NAD(P)-binding Rossmann-like Domain"/>
    <property type="match status" value="1"/>
</dbReference>
<name>A0ABN9QS18_9DINO</name>
<evidence type="ECO:0000313" key="4">
    <source>
        <dbReference type="Proteomes" id="UP001189429"/>
    </source>
</evidence>
<comment type="similarity">
    <text evidence="1">Belongs to the saccharopine dehydrogenase family.</text>
</comment>
<evidence type="ECO:0000313" key="3">
    <source>
        <dbReference type="EMBL" id="CAK0808962.1"/>
    </source>
</evidence>
<dbReference type="SUPFAM" id="SSF51735">
    <property type="entry name" value="NAD(P)-binding Rossmann-fold domains"/>
    <property type="match status" value="1"/>
</dbReference>
<feature type="domain" description="Saccharopine dehydrogenase NADP binding" evidence="2">
    <location>
        <begin position="8"/>
        <end position="133"/>
    </location>
</feature>
<dbReference type="InterPro" id="IPR005097">
    <property type="entry name" value="Sacchrp_dh_NADP-bd"/>
</dbReference>
<dbReference type="InterPro" id="IPR036291">
    <property type="entry name" value="NAD(P)-bd_dom_sf"/>
</dbReference>
<dbReference type="PANTHER" id="PTHR12286:SF5">
    <property type="entry name" value="SACCHAROPINE DEHYDROGENASE-LIKE OXIDOREDUCTASE"/>
    <property type="match status" value="1"/>
</dbReference>
<dbReference type="Pfam" id="PF03435">
    <property type="entry name" value="Sacchrp_dh_NADP"/>
    <property type="match status" value="1"/>
</dbReference>
<keyword evidence="4" id="KW-1185">Reference proteome</keyword>
<organism evidence="3 4">
    <name type="scientific">Prorocentrum cordatum</name>
    <dbReference type="NCBI Taxonomy" id="2364126"/>
    <lineage>
        <taxon>Eukaryota</taxon>
        <taxon>Sar</taxon>
        <taxon>Alveolata</taxon>
        <taxon>Dinophyceae</taxon>
        <taxon>Prorocentrales</taxon>
        <taxon>Prorocentraceae</taxon>
        <taxon>Prorocentrum</taxon>
    </lineage>
</organism>
<dbReference type="EMBL" id="CAUYUJ010004291">
    <property type="protein sequence ID" value="CAK0808962.1"/>
    <property type="molecule type" value="Genomic_DNA"/>
</dbReference>
<evidence type="ECO:0000259" key="2">
    <source>
        <dbReference type="Pfam" id="PF03435"/>
    </source>
</evidence>
<gene>
    <name evidence="3" type="ORF">PCOR1329_LOCUS14369</name>
</gene>
<dbReference type="Proteomes" id="UP001189429">
    <property type="component" value="Unassembled WGS sequence"/>
</dbReference>
<proteinExistence type="inferred from homology"/>
<accession>A0ABN9QS18</accession>
<protein>
    <recommendedName>
        <fullName evidence="2">Saccharopine dehydrogenase NADP binding domain-containing protein</fullName>
    </recommendedName>
</protein>
<reference evidence="3" key="1">
    <citation type="submission" date="2023-10" db="EMBL/GenBank/DDBJ databases">
        <authorList>
            <person name="Chen Y."/>
            <person name="Shah S."/>
            <person name="Dougan E. K."/>
            <person name="Thang M."/>
            <person name="Chan C."/>
        </authorList>
    </citation>
    <scope>NUCLEOTIDE SEQUENCE [LARGE SCALE GENOMIC DNA]</scope>
</reference>
<comment type="caution">
    <text evidence="3">The sequence shown here is derived from an EMBL/GenBank/DDBJ whole genome shotgun (WGS) entry which is preliminary data.</text>
</comment>
<dbReference type="InterPro" id="IPR051276">
    <property type="entry name" value="Saccharopine_DH-like_oxidrdct"/>
</dbReference>